<reference evidence="1 2" key="1">
    <citation type="submission" date="2019-08" db="EMBL/GenBank/DDBJ databases">
        <title>Draft genome sequences of two oriental melons (Cucumis melo L. var makuwa).</title>
        <authorList>
            <person name="Kwon S.-Y."/>
        </authorList>
    </citation>
    <scope>NUCLEOTIDE SEQUENCE [LARGE SCALE GENOMIC DNA]</scope>
    <source>
        <strain evidence="2">cv. SW 3</strain>
        <tissue evidence="1">Leaf</tissue>
    </source>
</reference>
<dbReference type="EMBL" id="SSTE01014401">
    <property type="protein sequence ID" value="KAA0045971.1"/>
    <property type="molecule type" value="Genomic_DNA"/>
</dbReference>
<proteinExistence type="predicted"/>
<gene>
    <name evidence="1" type="ORF">E6C27_scaffold243G005190</name>
</gene>
<comment type="caution">
    <text evidence="1">The sequence shown here is derived from an EMBL/GenBank/DDBJ whole genome shotgun (WGS) entry which is preliminary data.</text>
</comment>
<sequence length="107" mass="11413">MVHIREHLAEELTGGTVPVWLMDGLLSSFLLSQHPSILAPLDAVGTASRVIPLRMRLFRGSYVPDVPTNFDTPFGGSRGSSDTSSIVDQSLVVPVGLGNRLLQALGC</sequence>
<evidence type="ECO:0000313" key="2">
    <source>
        <dbReference type="Proteomes" id="UP000321393"/>
    </source>
</evidence>
<protein>
    <submittedName>
        <fullName evidence="1">Flocculation protein FLO11-like</fullName>
    </submittedName>
</protein>
<dbReference type="Proteomes" id="UP000321393">
    <property type="component" value="Unassembled WGS sequence"/>
</dbReference>
<organism evidence="1 2">
    <name type="scientific">Cucumis melo var. makuwa</name>
    <name type="common">Oriental melon</name>
    <dbReference type="NCBI Taxonomy" id="1194695"/>
    <lineage>
        <taxon>Eukaryota</taxon>
        <taxon>Viridiplantae</taxon>
        <taxon>Streptophyta</taxon>
        <taxon>Embryophyta</taxon>
        <taxon>Tracheophyta</taxon>
        <taxon>Spermatophyta</taxon>
        <taxon>Magnoliopsida</taxon>
        <taxon>eudicotyledons</taxon>
        <taxon>Gunneridae</taxon>
        <taxon>Pentapetalae</taxon>
        <taxon>rosids</taxon>
        <taxon>fabids</taxon>
        <taxon>Cucurbitales</taxon>
        <taxon>Cucurbitaceae</taxon>
        <taxon>Benincaseae</taxon>
        <taxon>Cucumis</taxon>
    </lineage>
</organism>
<dbReference type="AlphaFoldDB" id="A0A5A7TWX4"/>
<name>A0A5A7TWX4_CUCMM</name>
<accession>A0A5A7TWX4</accession>
<evidence type="ECO:0000313" key="1">
    <source>
        <dbReference type="EMBL" id="KAA0045971.1"/>
    </source>
</evidence>